<evidence type="ECO:0000313" key="6">
    <source>
        <dbReference type="Proteomes" id="UP000028007"/>
    </source>
</evidence>
<evidence type="ECO:0000256" key="1">
    <source>
        <dbReference type="ARBA" id="ARBA00011046"/>
    </source>
</evidence>
<dbReference type="Gene3D" id="1.10.10.10">
    <property type="entry name" value="Winged helix-like DNA-binding domain superfamily/Winged helix DNA-binding domain"/>
    <property type="match status" value="1"/>
</dbReference>
<dbReference type="GO" id="GO:0045892">
    <property type="term" value="P:negative regulation of DNA-templated transcription"/>
    <property type="evidence" value="ECO:0007669"/>
    <property type="project" value="InterPro"/>
</dbReference>
<organism evidence="5 6">
    <name type="scientific">Pedobacter antarcticus 4BY</name>
    <dbReference type="NCBI Taxonomy" id="1358423"/>
    <lineage>
        <taxon>Bacteria</taxon>
        <taxon>Pseudomonadati</taxon>
        <taxon>Bacteroidota</taxon>
        <taxon>Sphingobacteriia</taxon>
        <taxon>Sphingobacteriales</taxon>
        <taxon>Sphingobacteriaceae</taxon>
        <taxon>Pedobacter</taxon>
    </lineage>
</organism>
<gene>
    <name evidence="5" type="ORF">N180_03425</name>
</gene>
<dbReference type="eggNOG" id="COG3682">
    <property type="taxonomic scope" value="Bacteria"/>
</dbReference>
<dbReference type="OrthoDB" id="1098508at2"/>
<dbReference type="RefSeq" id="WP_037438371.1">
    <property type="nucleotide sequence ID" value="NZ_JNFF01000019.1"/>
</dbReference>
<dbReference type="GO" id="GO:0003677">
    <property type="term" value="F:DNA binding"/>
    <property type="evidence" value="ECO:0007669"/>
    <property type="project" value="UniProtKB-KW"/>
</dbReference>
<name>A0A081PKT5_9SPHI</name>
<evidence type="ECO:0000313" key="5">
    <source>
        <dbReference type="EMBL" id="KEQ31308.1"/>
    </source>
</evidence>
<dbReference type="SUPFAM" id="SSF46785">
    <property type="entry name" value="Winged helix' DNA-binding domain"/>
    <property type="match status" value="1"/>
</dbReference>
<dbReference type="InterPro" id="IPR036388">
    <property type="entry name" value="WH-like_DNA-bd_sf"/>
</dbReference>
<proteinExistence type="inferred from homology"/>
<evidence type="ECO:0000256" key="4">
    <source>
        <dbReference type="ARBA" id="ARBA00023163"/>
    </source>
</evidence>
<dbReference type="PIRSF" id="PIRSF019455">
    <property type="entry name" value="CopR_AtkY"/>
    <property type="match status" value="1"/>
</dbReference>
<protein>
    <submittedName>
        <fullName evidence="5">CopY family transcriptional repressor</fullName>
    </submittedName>
</protein>
<evidence type="ECO:0000256" key="2">
    <source>
        <dbReference type="ARBA" id="ARBA00023015"/>
    </source>
</evidence>
<reference evidence="5 6" key="1">
    <citation type="journal article" date="1992" name="Int. J. Syst. Bacteriol.">
        <title>Sphingobacterium antarcticus sp. nov. a Psychrotrophic Bacterium from the Soils of Schirmacher Oasis, Antarctica.</title>
        <authorList>
            <person name="Shivaji S."/>
            <person name="Ray M.K."/>
            <person name="Rao N.S."/>
            <person name="Saiserr L."/>
            <person name="Jagannadham M.V."/>
            <person name="Kumar G.S."/>
            <person name="Reddy G."/>
            <person name="Bhargava P.M."/>
        </authorList>
    </citation>
    <scope>NUCLEOTIDE SEQUENCE [LARGE SCALE GENOMIC DNA]</scope>
    <source>
        <strain evidence="5 6">4BY</strain>
    </source>
</reference>
<comment type="caution">
    <text evidence="5">The sequence shown here is derived from an EMBL/GenBank/DDBJ whole genome shotgun (WGS) entry which is preliminary data.</text>
</comment>
<dbReference type="InterPro" id="IPR005650">
    <property type="entry name" value="BlaI_family"/>
</dbReference>
<comment type="similarity">
    <text evidence="1">Belongs to the BlaI transcriptional regulatory family.</text>
</comment>
<evidence type="ECO:0000256" key="3">
    <source>
        <dbReference type="ARBA" id="ARBA00023125"/>
    </source>
</evidence>
<keyword evidence="2" id="KW-0805">Transcription regulation</keyword>
<dbReference type="Proteomes" id="UP000028007">
    <property type="component" value="Unassembled WGS sequence"/>
</dbReference>
<dbReference type="EMBL" id="JNFF01000019">
    <property type="protein sequence ID" value="KEQ31308.1"/>
    <property type="molecule type" value="Genomic_DNA"/>
</dbReference>
<dbReference type="AlphaFoldDB" id="A0A081PKT5"/>
<sequence length="131" mass="14962">MKKSPTPVQLTKAEEQIMQALWTLKQATVQDILEVLEAPKPARTTVSTVLTILENKGFVSHTTAGRVNTYLPLIKKEQYSRSMLSGFLHNYFNGSFATMASFFAKDNNYSIEELDQMIEQTRKELTEEQKK</sequence>
<keyword evidence="3" id="KW-0238">DNA-binding</keyword>
<dbReference type="InterPro" id="IPR036390">
    <property type="entry name" value="WH_DNA-bd_sf"/>
</dbReference>
<accession>A0A081PKT5</accession>
<dbReference type="Pfam" id="PF03965">
    <property type="entry name" value="Penicillinase_R"/>
    <property type="match status" value="1"/>
</dbReference>
<dbReference type="Gene3D" id="1.10.4040.10">
    <property type="entry name" value="Penicillinase repressor domain"/>
    <property type="match status" value="1"/>
</dbReference>
<keyword evidence="4" id="KW-0804">Transcription</keyword>
<keyword evidence="6" id="KW-1185">Reference proteome</keyword>